<keyword evidence="2" id="KW-1185">Reference proteome</keyword>
<sequence length="232" mass="26813">MATSDGKTSGKTSPKPFHMRRWLSVQQAVDHLSALSEDPLTSDDLASLAEDHQLDLYWYRPGQKLIYLDKPGWGTIELTQPLRLRPEHNSDWRAIVGILRQRPALPAEENDTPTLEDGDGNRLRIAFDFSNRPEPFSARWYPNYAELVVRRRDLDRLEDQLFRDDDEQSLEPELLLDVIWQLEQMAMENGESHGPVHDLDWLTHQLSDRSKLDPNLLGKVLNAAERQHATHH</sequence>
<evidence type="ECO:0000313" key="1">
    <source>
        <dbReference type="EMBL" id="MCQ3828964.1"/>
    </source>
</evidence>
<organism evidence="1 2">
    <name type="scientific">Microbulbifer elongatus</name>
    <dbReference type="NCBI Taxonomy" id="86173"/>
    <lineage>
        <taxon>Bacteria</taxon>
        <taxon>Pseudomonadati</taxon>
        <taxon>Pseudomonadota</taxon>
        <taxon>Gammaproteobacteria</taxon>
        <taxon>Cellvibrionales</taxon>
        <taxon>Microbulbiferaceae</taxon>
        <taxon>Microbulbifer</taxon>
    </lineage>
</organism>
<dbReference type="Proteomes" id="UP001205566">
    <property type="component" value="Unassembled WGS sequence"/>
</dbReference>
<comment type="caution">
    <text evidence="1">The sequence shown here is derived from an EMBL/GenBank/DDBJ whole genome shotgun (WGS) entry which is preliminary data.</text>
</comment>
<proteinExistence type="predicted"/>
<dbReference type="RefSeq" id="WP_255873775.1">
    <property type="nucleotide sequence ID" value="NZ_JACASI010000014.1"/>
</dbReference>
<dbReference type="EMBL" id="JACASI010000014">
    <property type="protein sequence ID" value="MCQ3828964.1"/>
    <property type="molecule type" value="Genomic_DNA"/>
</dbReference>
<reference evidence="1" key="1">
    <citation type="thesis" date="2020" institute="Technische Universitat Dresden" country="Dresden, Germany">
        <title>The Agarolytic System of Microbulbifer elongatus PORT2, Isolated from Batu Karas, Pangandaran West Java Indonesia.</title>
        <authorList>
            <person name="Anggraeni S.R."/>
        </authorList>
    </citation>
    <scope>NUCLEOTIDE SEQUENCE</scope>
    <source>
        <strain evidence="1">PORT2</strain>
    </source>
</reference>
<accession>A0ABT1P1G1</accession>
<protein>
    <submittedName>
        <fullName evidence="1">Uncharacterized protein</fullName>
    </submittedName>
</protein>
<gene>
    <name evidence="1" type="ORF">HXX02_05875</name>
</gene>
<name>A0ABT1P1G1_9GAMM</name>
<evidence type="ECO:0000313" key="2">
    <source>
        <dbReference type="Proteomes" id="UP001205566"/>
    </source>
</evidence>